<feature type="region of interest" description="Disordered" evidence="1">
    <location>
        <begin position="1"/>
        <end position="37"/>
    </location>
</feature>
<proteinExistence type="predicted"/>
<dbReference type="EMBL" id="VRSX01000001">
    <property type="protein sequence ID" value="TXK15639.1"/>
    <property type="molecule type" value="Genomic_DNA"/>
</dbReference>
<sequence length="686" mass="78294">MRPAAAASRSVSACSADEPRSEFLQTDQRPHTVAPAPFPADGRRIVFYLLHDSRGDVDDYIVYKLAALRPFADHIFVVVNGELTEEGHRRLDPVADTVWTRENVGFDVWGYKTAMEHFGAERLAEFDEVILMNYTWFGPVRPFEDLFDRMNAEPADFWGMTDHAEIVPNPFTKDGILRRHIQSHWIAVRKPMFTSAAWREYWSSMPMIENYTDSILRHESKFTHHFEQRGFTSAVAFSVADYPAEHPALINADILLDDGCPVLKRRGFFHYPPYLDQHAVIGRWTIERAEHYGYPVRMIYQNIVRNSQPRALYTDAAMHEILPDVDVAFDAENPPTLAAVVHIYYEEMTDELMDRLVMLPVPMDLFITTTSSEKADTIRSVLERRADPNFSHVDIRILPSNRGRDLSAFFIACRDVLEPGRYDLVVKIHSKQTVQGSFNSGRYFKLQQLDNVLNSPGYAANALALFQKEPGLGMVFPPMIHIGFPTMGRGWYANKAPAEALAEELGIRVPFDDISPLAPYGCMWIARPEALRLMVEREWKYKEYAAPNKHFDGSLAHVQERIVGYAAAELGYHVRTISTAEHASISHTALEFKLDQMGATMPGYAIDQIQFLHRAGWLGHGGIVALTRVYLKLNHPRVAKVLRPLDRPARVVHHQLWKLRHPETWKRNNPEEVEGDIAEGELRPAE</sequence>
<name>A0A5C8IAG2_9MICO</name>
<gene>
    <name evidence="2" type="ORF">FVP74_04440</name>
</gene>
<evidence type="ECO:0000313" key="3">
    <source>
        <dbReference type="Proteomes" id="UP000321949"/>
    </source>
</evidence>
<comment type="caution">
    <text evidence="2">The sequence shown here is derived from an EMBL/GenBank/DDBJ whole genome shotgun (WGS) entry which is preliminary data.</text>
</comment>
<evidence type="ECO:0008006" key="4">
    <source>
        <dbReference type="Google" id="ProtNLM"/>
    </source>
</evidence>
<accession>A0A5C8IAG2</accession>
<dbReference type="AlphaFoldDB" id="A0A5C8IAG2"/>
<dbReference type="Proteomes" id="UP000321949">
    <property type="component" value="Unassembled WGS sequence"/>
</dbReference>
<evidence type="ECO:0000313" key="2">
    <source>
        <dbReference type="EMBL" id="TXK15639.1"/>
    </source>
</evidence>
<feature type="compositionally biased region" description="Low complexity" evidence="1">
    <location>
        <begin position="1"/>
        <end position="16"/>
    </location>
</feature>
<protein>
    <recommendedName>
        <fullName evidence="4">Rhamnan synthesis protein F</fullName>
    </recommendedName>
</protein>
<organism evidence="2 3">
    <name type="scientific">Microbacterium saccharophilum</name>
    <dbReference type="NCBI Taxonomy" id="1213358"/>
    <lineage>
        <taxon>Bacteria</taxon>
        <taxon>Bacillati</taxon>
        <taxon>Actinomycetota</taxon>
        <taxon>Actinomycetes</taxon>
        <taxon>Micrococcales</taxon>
        <taxon>Microbacteriaceae</taxon>
        <taxon>Microbacterium</taxon>
    </lineage>
</organism>
<keyword evidence="3" id="KW-1185">Reference proteome</keyword>
<reference evidence="2 3" key="1">
    <citation type="submission" date="2019-08" db="EMBL/GenBank/DDBJ databases">
        <authorList>
            <person name="Dong K."/>
        </authorList>
    </citation>
    <scope>NUCLEOTIDE SEQUENCE [LARGE SCALE GENOMIC DNA]</scope>
    <source>
        <strain evidence="2 3">K-1</strain>
    </source>
</reference>
<dbReference type="Pfam" id="PF05045">
    <property type="entry name" value="RgpF"/>
    <property type="match status" value="1"/>
</dbReference>
<dbReference type="OrthoDB" id="9815339at2"/>
<dbReference type="InterPro" id="IPR007739">
    <property type="entry name" value="RgpF"/>
</dbReference>
<evidence type="ECO:0000256" key="1">
    <source>
        <dbReference type="SAM" id="MobiDB-lite"/>
    </source>
</evidence>